<evidence type="ECO:0000256" key="1">
    <source>
        <dbReference type="PROSITE-ProRule" id="PRU00023"/>
    </source>
</evidence>
<dbReference type="SUPFAM" id="SSF48403">
    <property type="entry name" value="Ankyrin repeat"/>
    <property type="match status" value="1"/>
</dbReference>
<dbReference type="PROSITE" id="PS50297">
    <property type="entry name" value="ANK_REP_REGION"/>
    <property type="match status" value="1"/>
</dbReference>
<evidence type="ECO:0000313" key="3">
    <source>
        <dbReference type="WBParaSite" id="jg24955"/>
    </source>
</evidence>
<accession>A0A915DZU9</accession>
<dbReference type="InterPro" id="IPR036770">
    <property type="entry name" value="Ankyrin_rpt-contain_sf"/>
</dbReference>
<dbReference type="InterPro" id="IPR002110">
    <property type="entry name" value="Ankyrin_rpt"/>
</dbReference>
<protein>
    <submittedName>
        <fullName evidence="3">Uncharacterized protein</fullName>
    </submittedName>
</protein>
<keyword evidence="1" id="KW-0040">ANK repeat</keyword>
<dbReference type="Proteomes" id="UP000887574">
    <property type="component" value="Unplaced"/>
</dbReference>
<sequence length="165" mass="18838">MCDNEERTALHYAVEANHLACAKVLLENDADVNAKTRTRNPVYQLPNLFTWFNLEKRSYLLTSTKTIHGALELACLDFQTSQLAIYQFFVFWIMPPKDFSTYFTGEGVKLESDDLLQSVKKVFQDIGIYLFNNTDILEDLGSDTLHSFAEISTHCCIVTIRIGLD</sequence>
<reference evidence="3" key="1">
    <citation type="submission" date="2022-11" db="UniProtKB">
        <authorList>
            <consortium name="WormBaseParasite"/>
        </authorList>
    </citation>
    <scope>IDENTIFICATION</scope>
</reference>
<evidence type="ECO:0000313" key="2">
    <source>
        <dbReference type="Proteomes" id="UP000887574"/>
    </source>
</evidence>
<dbReference type="PROSITE" id="PS50088">
    <property type="entry name" value="ANK_REPEAT"/>
    <property type="match status" value="1"/>
</dbReference>
<keyword evidence="2" id="KW-1185">Reference proteome</keyword>
<feature type="repeat" description="ANK" evidence="1">
    <location>
        <begin position="5"/>
        <end position="37"/>
    </location>
</feature>
<organism evidence="2 3">
    <name type="scientific">Ditylenchus dipsaci</name>
    <dbReference type="NCBI Taxonomy" id="166011"/>
    <lineage>
        <taxon>Eukaryota</taxon>
        <taxon>Metazoa</taxon>
        <taxon>Ecdysozoa</taxon>
        <taxon>Nematoda</taxon>
        <taxon>Chromadorea</taxon>
        <taxon>Rhabditida</taxon>
        <taxon>Tylenchina</taxon>
        <taxon>Tylenchomorpha</taxon>
        <taxon>Sphaerularioidea</taxon>
        <taxon>Anguinidae</taxon>
        <taxon>Anguininae</taxon>
        <taxon>Ditylenchus</taxon>
    </lineage>
</organism>
<dbReference type="Gene3D" id="1.25.40.20">
    <property type="entry name" value="Ankyrin repeat-containing domain"/>
    <property type="match status" value="1"/>
</dbReference>
<proteinExistence type="predicted"/>
<dbReference type="Pfam" id="PF00023">
    <property type="entry name" value="Ank"/>
    <property type="match status" value="1"/>
</dbReference>
<name>A0A915DZU9_9BILA</name>
<dbReference type="SMART" id="SM00248">
    <property type="entry name" value="ANK"/>
    <property type="match status" value="1"/>
</dbReference>
<dbReference type="WBParaSite" id="jg24955">
    <property type="protein sequence ID" value="jg24955"/>
    <property type="gene ID" value="jg24955"/>
</dbReference>
<dbReference type="AlphaFoldDB" id="A0A915DZU9"/>